<keyword evidence="1" id="KW-0472">Membrane</keyword>
<dbReference type="OrthoDB" id="9133279at2"/>
<evidence type="ECO:0000256" key="1">
    <source>
        <dbReference type="SAM" id="Phobius"/>
    </source>
</evidence>
<keyword evidence="3" id="KW-1185">Reference proteome</keyword>
<evidence type="ECO:0000313" key="2">
    <source>
        <dbReference type="EMBL" id="TDQ45261.1"/>
    </source>
</evidence>
<protein>
    <submittedName>
        <fullName evidence="2">Uncharacterized protein DUF4845</fullName>
    </submittedName>
</protein>
<dbReference type="EMBL" id="SNYL01000001">
    <property type="protein sequence ID" value="TDQ45261.1"/>
    <property type="molecule type" value="Genomic_DNA"/>
</dbReference>
<keyword evidence="1" id="KW-0812">Transmembrane</keyword>
<gene>
    <name evidence="2" type="ORF">DFR43_101163</name>
</gene>
<comment type="caution">
    <text evidence="2">The sequence shown here is derived from an EMBL/GenBank/DDBJ whole genome shotgun (WGS) entry which is preliminary data.</text>
</comment>
<name>A0A4R6UET5_9BURK</name>
<proteinExistence type="predicted"/>
<organism evidence="2 3">
    <name type="scientific">Tepidicella xavieri</name>
    <dbReference type="NCBI Taxonomy" id="360241"/>
    <lineage>
        <taxon>Bacteria</taxon>
        <taxon>Pseudomonadati</taxon>
        <taxon>Pseudomonadota</taxon>
        <taxon>Betaproteobacteria</taxon>
        <taxon>Burkholderiales</taxon>
        <taxon>Tepidicella</taxon>
    </lineage>
</organism>
<feature type="transmembrane region" description="Helical" evidence="1">
    <location>
        <begin position="7"/>
        <end position="31"/>
    </location>
</feature>
<reference evidence="2 3" key="1">
    <citation type="submission" date="2019-03" db="EMBL/GenBank/DDBJ databases">
        <title>Genomic Encyclopedia of Type Strains, Phase IV (KMG-IV): sequencing the most valuable type-strain genomes for metagenomic binning, comparative biology and taxonomic classification.</title>
        <authorList>
            <person name="Goeker M."/>
        </authorList>
    </citation>
    <scope>NUCLEOTIDE SEQUENCE [LARGE SCALE GENOMIC DNA]</scope>
    <source>
        <strain evidence="2 3">DSM 19605</strain>
    </source>
</reference>
<dbReference type="AlphaFoldDB" id="A0A4R6UET5"/>
<dbReference type="Pfam" id="PF16137">
    <property type="entry name" value="DUF4845"/>
    <property type="match status" value="1"/>
</dbReference>
<dbReference type="InterPro" id="IPR032314">
    <property type="entry name" value="DUF4845"/>
</dbReference>
<evidence type="ECO:0000313" key="3">
    <source>
        <dbReference type="Proteomes" id="UP000295510"/>
    </source>
</evidence>
<dbReference type="RefSeq" id="WP_133595460.1">
    <property type="nucleotide sequence ID" value="NZ_SNYL01000001.1"/>
</dbReference>
<sequence length="114" mass="12602">MRHQQRGITFIGIVLIGIVVAVVGVVAAQVAPTYLEYQSIMRAAQRAADSGGTVAEIRAAFDRSKAADYFDAISGRDLEITKVNERVVVEFAYEREIHLVGPAYLVMKYQGRTR</sequence>
<dbReference type="Proteomes" id="UP000295510">
    <property type="component" value="Unassembled WGS sequence"/>
</dbReference>
<accession>A0A4R6UET5</accession>
<keyword evidence="1" id="KW-1133">Transmembrane helix</keyword>